<evidence type="ECO:0000256" key="2">
    <source>
        <dbReference type="SAM" id="SignalP"/>
    </source>
</evidence>
<dbReference type="InterPro" id="IPR036514">
    <property type="entry name" value="SGNH_hydro_sf"/>
</dbReference>
<gene>
    <name evidence="3" type="ORF">K470DRAFT_208290</name>
</gene>
<dbReference type="GO" id="GO:0016788">
    <property type="term" value="F:hydrolase activity, acting on ester bonds"/>
    <property type="evidence" value="ECO:0007669"/>
    <property type="project" value="InterPro"/>
</dbReference>
<keyword evidence="2" id="KW-0732">Signal</keyword>
<sequence length="338" mass="37042">MKILLALAYSFLAADASPLVASTSTSNWARLKLKSLVSFGDSYTDDSRLWYFLNHGNTPPPVGWVNPPSYNSADGGRPWVQYVHQYTGCAVYNYAVGGAVCSKAITPVDFPDIATYEVSAFTADKAYTGSDGKRFLTVSQNKTAYAIWIGTNDLGVFVRGQNDKVGQYIDCVYDQVKRLYDSGARYFVILNVSPLDRAPEYAAPPNDVGANQYWADKPADHAAISDHMKNLVASANAAYDKKRTSLPGAEVAVFDVHSLLTDVLNNGSKYLNGSAEANTTGYANHCSVDRSHCVRNPSPDSFAWYDELHVSEQAERIVAKNFLEVIKGSSKYAKYWSG</sequence>
<feature type="signal peptide" evidence="2">
    <location>
        <begin position="1"/>
        <end position="16"/>
    </location>
</feature>
<dbReference type="Gene3D" id="3.40.50.1110">
    <property type="entry name" value="SGNH hydrolase"/>
    <property type="match status" value="1"/>
</dbReference>
<reference evidence="3" key="1">
    <citation type="journal article" date="2020" name="Stud. Mycol.">
        <title>101 Dothideomycetes genomes: a test case for predicting lifestyles and emergence of pathogens.</title>
        <authorList>
            <person name="Haridas S."/>
            <person name="Albert R."/>
            <person name="Binder M."/>
            <person name="Bloem J."/>
            <person name="Labutti K."/>
            <person name="Salamov A."/>
            <person name="Andreopoulos B."/>
            <person name="Baker S."/>
            <person name="Barry K."/>
            <person name="Bills G."/>
            <person name="Bluhm B."/>
            <person name="Cannon C."/>
            <person name="Castanera R."/>
            <person name="Culley D."/>
            <person name="Daum C."/>
            <person name="Ezra D."/>
            <person name="Gonzalez J."/>
            <person name="Henrissat B."/>
            <person name="Kuo A."/>
            <person name="Liang C."/>
            <person name="Lipzen A."/>
            <person name="Lutzoni F."/>
            <person name="Magnuson J."/>
            <person name="Mondo S."/>
            <person name="Nolan M."/>
            <person name="Ohm R."/>
            <person name="Pangilinan J."/>
            <person name="Park H.-J."/>
            <person name="Ramirez L."/>
            <person name="Alfaro M."/>
            <person name="Sun H."/>
            <person name="Tritt A."/>
            <person name="Yoshinaga Y."/>
            <person name="Zwiers L.-H."/>
            <person name="Turgeon B."/>
            <person name="Goodwin S."/>
            <person name="Spatafora J."/>
            <person name="Crous P."/>
            <person name="Grigoriev I."/>
        </authorList>
    </citation>
    <scope>NUCLEOTIDE SEQUENCE</scope>
    <source>
        <strain evidence="3">CBS 480.64</strain>
    </source>
</reference>
<accession>A0A6A7CC97</accession>
<dbReference type="EMBL" id="MU005957">
    <property type="protein sequence ID" value="KAF2864505.1"/>
    <property type="molecule type" value="Genomic_DNA"/>
</dbReference>
<dbReference type="InterPro" id="IPR051058">
    <property type="entry name" value="GDSL_Est/Lipase"/>
</dbReference>
<dbReference type="Proteomes" id="UP000799421">
    <property type="component" value="Unassembled WGS sequence"/>
</dbReference>
<dbReference type="CDD" id="cd01846">
    <property type="entry name" value="fatty_acyltransferase_like"/>
    <property type="match status" value="1"/>
</dbReference>
<protein>
    <submittedName>
        <fullName evidence="3">Carbohydrate esterase family 16 protein</fullName>
    </submittedName>
</protein>
<organism evidence="3 4">
    <name type="scientific">Piedraia hortae CBS 480.64</name>
    <dbReference type="NCBI Taxonomy" id="1314780"/>
    <lineage>
        <taxon>Eukaryota</taxon>
        <taxon>Fungi</taxon>
        <taxon>Dikarya</taxon>
        <taxon>Ascomycota</taxon>
        <taxon>Pezizomycotina</taxon>
        <taxon>Dothideomycetes</taxon>
        <taxon>Dothideomycetidae</taxon>
        <taxon>Capnodiales</taxon>
        <taxon>Piedraiaceae</taxon>
        <taxon>Piedraia</taxon>
    </lineage>
</organism>
<dbReference type="SUPFAM" id="SSF52266">
    <property type="entry name" value="SGNH hydrolase"/>
    <property type="match status" value="1"/>
</dbReference>
<feature type="chain" id="PRO_5025532753" evidence="2">
    <location>
        <begin position="17"/>
        <end position="338"/>
    </location>
</feature>
<dbReference type="OrthoDB" id="1600564at2759"/>
<name>A0A6A7CC97_9PEZI</name>
<dbReference type="Pfam" id="PF00657">
    <property type="entry name" value="Lipase_GDSL"/>
    <property type="match status" value="1"/>
</dbReference>
<keyword evidence="1" id="KW-0378">Hydrolase</keyword>
<evidence type="ECO:0000313" key="4">
    <source>
        <dbReference type="Proteomes" id="UP000799421"/>
    </source>
</evidence>
<dbReference type="PANTHER" id="PTHR45648:SF22">
    <property type="entry name" value="GDSL LIPASE_ACYLHYDROLASE FAMILY PROTEIN (AFU_ORTHOLOGUE AFUA_4G14700)"/>
    <property type="match status" value="1"/>
</dbReference>
<evidence type="ECO:0000256" key="1">
    <source>
        <dbReference type="ARBA" id="ARBA00022801"/>
    </source>
</evidence>
<keyword evidence="4" id="KW-1185">Reference proteome</keyword>
<dbReference type="PANTHER" id="PTHR45648">
    <property type="entry name" value="GDSL LIPASE/ACYLHYDROLASE FAMILY PROTEIN (AFU_ORTHOLOGUE AFUA_4G14700)"/>
    <property type="match status" value="1"/>
</dbReference>
<dbReference type="AlphaFoldDB" id="A0A6A7CC97"/>
<proteinExistence type="predicted"/>
<dbReference type="InterPro" id="IPR001087">
    <property type="entry name" value="GDSL"/>
</dbReference>
<evidence type="ECO:0000313" key="3">
    <source>
        <dbReference type="EMBL" id="KAF2864505.1"/>
    </source>
</evidence>